<organism evidence="2 3">
    <name type="scientific">Sorangium cellulosum So0157-2</name>
    <dbReference type="NCBI Taxonomy" id="1254432"/>
    <lineage>
        <taxon>Bacteria</taxon>
        <taxon>Pseudomonadati</taxon>
        <taxon>Myxococcota</taxon>
        <taxon>Polyangia</taxon>
        <taxon>Polyangiales</taxon>
        <taxon>Polyangiaceae</taxon>
        <taxon>Sorangium</taxon>
    </lineage>
</organism>
<dbReference type="AlphaFoldDB" id="S4Y6G5"/>
<dbReference type="Gene3D" id="1.25.40.10">
    <property type="entry name" value="Tetratricopeptide repeat domain"/>
    <property type="match status" value="1"/>
</dbReference>
<gene>
    <name evidence="2" type="ORF">SCE1572_30610</name>
</gene>
<dbReference type="HOGENOM" id="CLU_1915734_0_0_7"/>
<evidence type="ECO:0000313" key="3">
    <source>
        <dbReference type="Proteomes" id="UP000014803"/>
    </source>
</evidence>
<dbReference type="eggNOG" id="COG4105">
    <property type="taxonomic scope" value="Bacteria"/>
</dbReference>
<dbReference type="InterPro" id="IPR011990">
    <property type="entry name" value="TPR-like_helical_dom_sf"/>
</dbReference>
<accession>S4Y6G5</accession>
<dbReference type="Proteomes" id="UP000014803">
    <property type="component" value="Chromosome"/>
</dbReference>
<evidence type="ECO:0000313" key="2">
    <source>
        <dbReference type="EMBL" id="AGP38453.1"/>
    </source>
</evidence>
<feature type="compositionally biased region" description="Low complexity" evidence="1">
    <location>
        <begin position="1"/>
        <end position="43"/>
    </location>
</feature>
<dbReference type="KEGG" id="scu:SCE1572_30610"/>
<evidence type="ECO:0008006" key="4">
    <source>
        <dbReference type="Google" id="ProtNLM"/>
    </source>
</evidence>
<feature type="region of interest" description="Disordered" evidence="1">
    <location>
        <begin position="1"/>
        <end position="45"/>
    </location>
</feature>
<dbReference type="PATRIC" id="fig|1254432.3.peg.6917"/>
<reference evidence="2 3" key="1">
    <citation type="journal article" date="2013" name="Sci. Rep.">
        <title>Extraordinary expansion of a Sorangium cellulosum genome from an alkaline milieu.</title>
        <authorList>
            <person name="Han K."/>
            <person name="Li Z.F."/>
            <person name="Peng R."/>
            <person name="Zhu L.P."/>
            <person name="Zhou T."/>
            <person name="Wang L.G."/>
            <person name="Li S.G."/>
            <person name="Zhang X.B."/>
            <person name="Hu W."/>
            <person name="Wu Z.H."/>
            <person name="Qin N."/>
            <person name="Li Y.Z."/>
        </authorList>
    </citation>
    <scope>NUCLEOTIDE SEQUENCE [LARGE SCALE GENOMIC DNA]</scope>
    <source>
        <strain evidence="2 3">So0157-2</strain>
    </source>
</reference>
<protein>
    <recommendedName>
        <fullName evidence="4">Outer membrane lipoprotein BamD-like domain-containing protein</fullName>
    </recommendedName>
</protein>
<name>S4Y6G5_SORCE</name>
<proteinExistence type="predicted"/>
<dbReference type="EMBL" id="CP003969">
    <property type="protein sequence ID" value="AGP38453.1"/>
    <property type="molecule type" value="Genomic_DNA"/>
</dbReference>
<evidence type="ECO:0000256" key="1">
    <source>
        <dbReference type="SAM" id="MobiDB-lite"/>
    </source>
</evidence>
<sequence>MAEVAEAAPAEAEGTPAPEAEGTPAPEAAGAALADGAASPAASRESRLREELTLLADARAALRRGDAAGALVIAEQARLRFPGGALAQEREALTIEALWHSGQRAAAAQRASAFLRAYPSSPHVSRLHSFTH</sequence>
<dbReference type="STRING" id="1254432.SCE1572_30610"/>